<dbReference type="Proteomes" id="UP000578343">
    <property type="component" value="Unassembled WGS sequence"/>
</dbReference>
<organism evidence="6 7">
    <name type="scientific">Baryphthengus martii</name>
    <name type="common">Rufous motmot</name>
    <dbReference type="NCBI Taxonomy" id="176943"/>
    <lineage>
        <taxon>Eukaryota</taxon>
        <taxon>Metazoa</taxon>
        <taxon>Chordata</taxon>
        <taxon>Craniata</taxon>
        <taxon>Vertebrata</taxon>
        <taxon>Euteleostomi</taxon>
        <taxon>Archelosauria</taxon>
        <taxon>Archosauria</taxon>
        <taxon>Dinosauria</taxon>
        <taxon>Saurischia</taxon>
        <taxon>Theropoda</taxon>
        <taxon>Coelurosauria</taxon>
        <taxon>Aves</taxon>
        <taxon>Neognathae</taxon>
        <taxon>Neoaves</taxon>
        <taxon>Telluraves</taxon>
        <taxon>Coraciimorphae</taxon>
        <taxon>Coraciiformes</taxon>
        <taxon>Momotidae</taxon>
        <taxon>Baryphthengus</taxon>
    </lineage>
</organism>
<dbReference type="InterPro" id="IPR036048">
    <property type="entry name" value="Interleukin_8-like_sf"/>
</dbReference>
<keyword evidence="4" id="KW-0732">Signal</keyword>
<evidence type="ECO:0000256" key="1">
    <source>
        <dbReference type="ARBA" id="ARBA00010868"/>
    </source>
</evidence>
<proteinExistence type="inferred from homology"/>
<evidence type="ECO:0000259" key="5">
    <source>
        <dbReference type="SMART" id="SM00199"/>
    </source>
</evidence>
<dbReference type="InterPro" id="IPR039809">
    <property type="entry name" value="Chemokine_b/g/d"/>
</dbReference>
<feature type="domain" description="Chemokine interleukin-8-like" evidence="5">
    <location>
        <begin position="3"/>
        <end position="58"/>
    </location>
</feature>
<sequence length="63" mass="7102">NGCCFKYMSHRIPQTLVTSAYVTSSMCSQPGVVLVTKKGRNICVDPQAPWVQKYLKNLEILKK</sequence>
<dbReference type="PANTHER" id="PTHR12015">
    <property type="entry name" value="SMALL INDUCIBLE CYTOKINE A"/>
    <property type="match status" value="1"/>
</dbReference>
<evidence type="ECO:0000313" key="7">
    <source>
        <dbReference type="Proteomes" id="UP000578343"/>
    </source>
</evidence>
<feature type="non-terminal residue" evidence="6">
    <location>
        <position position="1"/>
    </location>
</feature>
<keyword evidence="2" id="KW-0145">Chemotaxis</keyword>
<dbReference type="SMART" id="SM00199">
    <property type="entry name" value="SCY"/>
    <property type="match status" value="1"/>
</dbReference>
<comment type="similarity">
    <text evidence="1">Belongs to the intercrine beta (chemokine CC) family.</text>
</comment>
<accession>A0A7K9EG76</accession>
<dbReference type="GO" id="GO:0048020">
    <property type="term" value="F:CCR chemokine receptor binding"/>
    <property type="evidence" value="ECO:0007669"/>
    <property type="project" value="TreeGrafter"/>
</dbReference>
<feature type="non-terminal residue" evidence="6">
    <location>
        <position position="63"/>
    </location>
</feature>
<dbReference type="GO" id="GO:0006954">
    <property type="term" value="P:inflammatory response"/>
    <property type="evidence" value="ECO:0007669"/>
    <property type="project" value="TreeGrafter"/>
</dbReference>
<comment type="caution">
    <text evidence="6">The sequence shown here is derived from an EMBL/GenBank/DDBJ whole genome shotgun (WGS) entry which is preliminary data.</text>
</comment>
<dbReference type="GO" id="GO:0061844">
    <property type="term" value="P:antimicrobial humoral immune response mediated by antimicrobial peptide"/>
    <property type="evidence" value="ECO:0007669"/>
    <property type="project" value="TreeGrafter"/>
</dbReference>
<dbReference type="GO" id="GO:0030335">
    <property type="term" value="P:positive regulation of cell migration"/>
    <property type="evidence" value="ECO:0007669"/>
    <property type="project" value="TreeGrafter"/>
</dbReference>
<dbReference type="GO" id="GO:0048245">
    <property type="term" value="P:eosinophil chemotaxis"/>
    <property type="evidence" value="ECO:0007669"/>
    <property type="project" value="TreeGrafter"/>
</dbReference>
<dbReference type="OrthoDB" id="8934837at2759"/>
<evidence type="ECO:0000313" key="6">
    <source>
        <dbReference type="EMBL" id="NXG75645.1"/>
    </source>
</evidence>
<dbReference type="CDD" id="cd00272">
    <property type="entry name" value="Chemokine_CC"/>
    <property type="match status" value="1"/>
</dbReference>
<dbReference type="AlphaFoldDB" id="A0A7K9EG76"/>
<dbReference type="PANTHER" id="PTHR12015:SF103">
    <property type="entry name" value="C-C MOTIF CHEMOKINE 4-RELATED"/>
    <property type="match status" value="1"/>
</dbReference>
<dbReference type="InterPro" id="IPR001811">
    <property type="entry name" value="Chemokine_IL8-like_dom"/>
</dbReference>
<evidence type="ECO:0000256" key="2">
    <source>
        <dbReference type="ARBA" id="ARBA00022500"/>
    </source>
</evidence>
<dbReference type="GO" id="GO:0070098">
    <property type="term" value="P:chemokine-mediated signaling pathway"/>
    <property type="evidence" value="ECO:0007669"/>
    <property type="project" value="TreeGrafter"/>
</dbReference>
<dbReference type="Gene3D" id="2.40.50.40">
    <property type="match status" value="1"/>
</dbReference>
<keyword evidence="7" id="KW-1185">Reference proteome</keyword>
<evidence type="ECO:0000256" key="3">
    <source>
        <dbReference type="ARBA" id="ARBA00022514"/>
    </source>
</evidence>
<evidence type="ECO:0000256" key="4">
    <source>
        <dbReference type="ARBA" id="ARBA00022729"/>
    </source>
</evidence>
<dbReference type="GO" id="GO:0008009">
    <property type="term" value="F:chemokine activity"/>
    <property type="evidence" value="ECO:0007669"/>
    <property type="project" value="InterPro"/>
</dbReference>
<gene>
    <name evidence="6" type="primary">Ccl3_1</name>
    <name evidence="6" type="ORF">BARMAR_R02350</name>
</gene>
<dbReference type="Pfam" id="PF00048">
    <property type="entry name" value="IL8"/>
    <property type="match status" value="1"/>
</dbReference>
<dbReference type="EMBL" id="VWZK01013451">
    <property type="protein sequence ID" value="NXG75645.1"/>
    <property type="molecule type" value="Genomic_DNA"/>
</dbReference>
<protein>
    <submittedName>
        <fullName evidence="6">CCL3 protein</fullName>
    </submittedName>
</protein>
<keyword evidence="3" id="KW-0202">Cytokine</keyword>
<dbReference type="FunFam" id="2.40.50.40:FF:000002">
    <property type="entry name" value="C-C motif chemokine"/>
    <property type="match status" value="1"/>
</dbReference>
<name>A0A7K9EG76_BARMA</name>
<dbReference type="SUPFAM" id="SSF54117">
    <property type="entry name" value="Interleukin 8-like chemokines"/>
    <property type="match status" value="1"/>
</dbReference>
<dbReference type="GO" id="GO:0005615">
    <property type="term" value="C:extracellular space"/>
    <property type="evidence" value="ECO:0007669"/>
    <property type="project" value="UniProtKB-KW"/>
</dbReference>
<reference evidence="6 7" key="1">
    <citation type="submission" date="2019-09" db="EMBL/GenBank/DDBJ databases">
        <title>Bird 10,000 Genomes (B10K) Project - Family phase.</title>
        <authorList>
            <person name="Zhang G."/>
        </authorList>
    </citation>
    <scope>NUCLEOTIDE SEQUENCE [LARGE SCALE GENOMIC DNA]</scope>
    <source>
        <strain evidence="6">B10K-DU-001-21</strain>
        <tissue evidence="6">Muscle</tissue>
    </source>
</reference>